<comment type="similarity">
    <text evidence="3 11">Belongs to the FAD-dependent glycerol-3-phosphate dehydrogenase family.</text>
</comment>
<dbReference type="PRINTS" id="PR01001">
    <property type="entry name" value="FADG3PDH"/>
</dbReference>
<gene>
    <name evidence="15" type="primary">glpA</name>
    <name evidence="15" type="ORF">Amac_078540</name>
</gene>
<dbReference type="InterPro" id="IPR000447">
    <property type="entry name" value="G3P_DH_FAD-dep"/>
</dbReference>
<feature type="region of interest" description="Disordered" evidence="12">
    <location>
        <begin position="566"/>
        <end position="599"/>
    </location>
</feature>
<organism evidence="15 16">
    <name type="scientific">Acrocarpospora macrocephala</name>
    <dbReference type="NCBI Taxonomy" id="150177"/>
    <lineage>
        <taxon>Bacteria</taxon>
        <taxon>Bacillati</taxon>
        <taxon>Actinomycetota</taxon>
        <taxon>Actinomycetes</taxon>
        <taxon>Streptosporangiales</taxon>
        <taxon>Streptosporangiaceae</taxon>
        <taxon>Acrocarpospora</taxon>
    </lineage>
</organism>
<evidence type="ECO:0000256" key="5">
    <source>
        <dbReference type="ARBA" id="ARBA00022490"/>
    </source>
</evidence>
<protein>
    <recommendedName>
        <fullName evidence="4 11">Glycerol-3-phosphate dehydrogenase</fullName>
        <ecNumber evidence="4 11">1.1.5.3</ecNumber>
    </recommendedName>
</protein>
<dbReference type="EMBL" id="BLAE01000056">
    <property type="protein sequence ID" value="GES14257.1"/>
    <property type="molecule type" value="Genomic_DNA"/>
</dbReference>
<dbReference type="Pfam" id="PF16901">
    <property type="entry name" value="DAO_C"/>
    <property type="match status" value="1"/>
</dbReference>
<evidence type="ECO:0000313" key="16">
    <source>
        <dbReference type="Proteomes" id="UP000331127"/>
    </source>
</evidence>
<accession>A0A5M3WXQ7</accession>
<dbReference type="SUPFAM" id="SSF51905">
    <property type="entry name" value="FAD/NAD(P)-binding domain"/>
    <property type="match status" value="1"/>
</dbReference>
<keyword evidence="16" id="KW-1185">Reference proteome</keyword>
<evidence type="ECO:0000259" key="13">
    <source>
        <dbReference type="Pfam" id="PF01266"/>
    </source>
</evidence>
<evidence type="ECO:0000256" key="10">
    <source>
        <dbReference type="ARBA" id="ARBA00049055"/>
    </source>
</evidence>
<feature type="region of interest" description="Disordered" evidence="12">
    <location>
        <begin position="1"/>
        <end position="29"/>
    </location>
</feature>
<evidence type="ECO:0000256" key="4">
    <source>
        <dbReference type="ARBA" id="ARBA00013029"/>
    </source>
</evidence>
<dbReference type="InterPro" id="IPR031656">
    <property type="entry name" value="DAO_C"/>
</dbReference>
<keyword evidence="9 11" id="KW-0560">Oxidoreductase</keyword>
<dbReference type="GO" id="GO:0009331">
    <property type="term" value="C:glycerol-3-phosphate dehydrogenase (FAD) complex"/>
    <property type="evidence" value="ECO:0007669"/>
    <property type="project" value="UniProtKB-UniRule"/>
</dbReference>
<feature type="compositionally biased region" description="Basic and acidic residues" evidence="12">
    <location>
        <begin position="1"/>
        <end position="11"/>
    </location>
</feature>
<comment type="caution">
    <text evidence="15">The sequence shown here is derived from an EMBL/GenBank/DDBJ whole genome shotgun (WGS) entry which is preliminary data.</text>
</comment>
<dbReference type="Proteomes" id="UP000331127">
    <property type="component" value="Unassembled WGS sequence"/>
</dbReference>
<dbReference type="Gene3D" id="3.30.9.10">
    <property type="entry name" value="D-Amino Acid Oxidase, subunit A, domain 2"/>
    <property type="match status" value="1"/>
</dbReference>
<dbReference type="EC" id="1.1.5.3" evidence="4 11"/>
<keyword evidence="8" id="KW-0274">FAD</keyword>
<dbReference type="GO" id="GO:0004368">
    <property type="term" value="F:glycerol-3-phosphate dehydrogenase (quinone) activity"/>
    <property type="evidence" value="ECO:0007669"/>
    <property type="project" value="UniProtKB-EC"/>
</dbReference>
<dbReference type="PROSITE" id="PS00978">
    <property type="entry name" value="FAD_G3PDH_2"/>
    <property type="match status" value="1"/>
</dbReference>
<evidence type="ECO:0000313" key="15">
    <source>
        <dbReference type="EMBL" id="GES14257.1"/>
    </source>
</evidence>
<comment type="catalytic activity">
    <reaction evidence="10 11">
        <text>a quinone + sn-glycerol 3-phosphate = dihydroxyacetone phosphate + a quinol</text>
        <dbReference type="Rhea" id="RHEA:18977"/>
        <dbReference type="ChEBI" id="CHEBI:24646"/>
        <dbReference type="ChEBI" id="CHEBI:57597"/>
        <dbReference type="ChEBI" id="CHEBI:57642"/>
        <dbReference type="ChEBI" id="CHEBI:132124"/>
        <dbReference type="EC" id="1.1.5.3"/>
    </reaction>
</comment>
<dbReference type="Gene3D" id="3.50.50.60">
    <property type="entry name" value="FAD/NAD(P)-binding domain"/>
    <property type="match status" value="1"/>
</dbReference>
<dbReference type="Pfam" id="PF01266">
    <property type="entry name" value="DAO"/>
    <property type="match status" value="1"/>
</dbReference>
<feature type="domain" description="Alpha-glycerophosphate oxidase C-terminal" evidence="14">
    <location>
        <begin position="429"/>
        <end position="553"/>
    </location>
</feature>
<evidence type="ECO:0000256" key="11">
    <source>
        <dbReference type="RuleBase" id="RU361217"/>
    </source>
</evidence>
<evidence type="ECO:0000259" key="14">
    <source>
        <dbReference type="Pfam" id="PF16901"/>
    </source>
</evidence>
<proteinExistence type="inferred from homology"/>
<dbReference type="PANTHER" id="PTHR11985">
    <property type="entry name" value="GLYCEROL-3-PHOSPHATE DEHYDROGENASE"/>
    <property type="match status" value="1"/>
</dbReference>
<dbReference type="GO" id="GO:0006071">
    <property type="term" value="P:glycerol metabolic process"/>
    <property type="evidence" value="ECO:0007669"/>
    <property type="project" value="UniProtKB-KW"/>
</dbReference>
<comment type="subcellular location">
    <subcellularLocation>
        <location evidence="2">Cytoplasm</location>
    </subcellularLocation>
</comment>
<dbReference type="AlphaFoldDB" id="A0A5M3WXQ7"/>
<name>A0A5M3WXQ7_9ACTN</name>
<keyword evidence="6 11" id="KW-0285">Flavoprotein</keyword>
<evidence type="ECO:0000256" key="1">
    <source>
        <dbReference type="ARBA" id="ARBA00001974"/>
    </source>
</evidence>
<evidence type="ECO:0000256" key="3">
    <source>
        <dbReference type="ARBA" id="ARBA00007330"/>
    </source>
</evidence>
<dbReference type="InterPro" id="IPR036188">
    <property type="entry name" value="FAD/NAD-bd_sf"/>
</dbReference>
<dbReference type="PANTHER" id="PTHR11985:SF31">
    <property type="entry name" value="GLYCEROL-3-PHOSPHATE DEHYDROGENASE 2"/>
    <property type="match status" value="1"/>
</dbReference>
<sequence>MRMATDRDNGHRPARRPALEPPGRLGPSERETAWRRLGSEQFDVVVIGGGVVGVGTALDAVTRGLRVALVEARDLASGTSSRSSKLFHGGLRYLEQLEFGLVREALRERDLMLSRLAPHLVKPVAFLYPLTKRFWERPYVTAGLILYDTMGGARSVPRHRQFTKAGALRLMPALRRNALIGGMRYFDAQVDDARHTLTIARTAAQYGAVVRTSTQVIGFLREADRVCGVRVLDCETGERTEVKAHAVINCTGVWTGEIQRLSGSRGRFRVRASKGVHLVVPRDRIVSESGLILRTEKSVLFVIPWRNHWIIGTTDTEWNLDLAHPAATKADIDYVLDHVNRVLVTPLTHEDIEGVYAGLRPLLAGENEQTSNLSSHNLSSHKLSRTHAVARVSPGLVAIAGGKLTTYRVMAASAVRAAAPDIPRLIRRSITDRVPLLGADGYHALVNQVEELGHRYDIHPYRICHLLDRYGSQLHDVLAAAVDRPDLLAPITSTPDYLRAEVVYAASHEGALHLEDVLTRRTRISIEYPHRGVACAEEVADLMAAELGWDAATRNREIAVYTARVEAERDSQTQPDDEAADARRSAAPEARPQVASALM</sequence>
<keyword evidence="7" id="KW-0319">Glycerol metabolism</keyword>
<dbReference type="FunFam" id="1.10.8.870:FF:000003">
    <property type="entry name" value="Glycerol-3-phosphate dehydrogenase"/>
    <property type="match status" value="1"/>
</dbReference>
<feature type="domain" description="FAD dependent oxidoreductase" evidence="13">
    <location>
        <begin position="43"/>
        <end position="407"/>
    </location>
</feature>
<evidence type="ECO:0000256" key="9">
    <source>
        <dbReference type="ARBA" id="ARBA00023002"/>
    </source>
</evidence>
<dbReference type="PROSITE" id="PS00977">
    <property type="entry name" value="FAD_G3PDH_1"/>
    <property type="match status" value="1"/>
</dbReference>
<dbReference type="GO" id="GO:0046168">
    <property type="term" value="P:glycerol-3-phosphate catabolic process"/>
    <property type="evidence" value="ECO:0007669"/>
    <property type="project" value="TreeGrafter"/>
</dbReference>
<evidence type="ECO:0000256" key="12">
    <source>
        <dbReference type="SAM" id="MobiDB-lite"/>
    </source>
</evidence>
<comment type="cofactor">
    <cofactor evidence="1 11">
        <name>FAD</name>
        <dbReference type="ChEBI" id="CHEBI:57692"/>
    </cofactor>
</comment>
<dbReference type="InterPro" id="IPR038299">
    <property type="entry name" value="DAO_C_sf"/>
</dbReference>
<keyword evidence="5" id="KW-0963">Cytoplasm</keyword>
<evidence type="ECO:0000256" key="7">
    <source>
        <dbReference type="ARBA" id="ARBA00022798"/>
    </source>
</evidence>
<reference evidence="15 16" key="1">
    <citation type="submission" date="2019-10" db="EMBL/GenBank/DDBJ databases">
        <title>Whole genome shotgun sequence of Acrocarpospora macrocephala NBRC 16266.</title>
        <authorList>
            <person name="Ichikawa N."/>
            <person name="Kimura A."/>
            <person name="Kitahashi Y."/>
            <person name="Komaki H."/>
            <person name="Oguchi A."/>
        </authorList>
    </citation>
    <scope>NUCLEOTIDE SEQUENCE [LARGE SCALE GENOMIC DNA]</scope>
    <source>
        <strain evidence="15 16">NBRC 16266</strain>
    </source>
</reference>
<dbReference type="Gene3D" id="1.10.8.870">
    <property type="entry name" value="Alpha-glycerophosphate oxidase, cap domain"/>
    <property type="match status" value="1"/>
</dbReference>
<evidence type="ECO:0000256" key="2">
    <source>
        <dbReference type="ARBA" id="ARBA00004496"/>
    </source>
</evidence>
<evidence type="ECO:0000256" key="8">
    <source>
        <dbReference type="ARBA" id="ARBA00022827"/>
    </source>
</evidence>
<evidence type="ECO:0000256" key="6">
    <source>
        <dbReference type="ARBA" id="ARBA00022630"/>
    </source>
</evidence>
<dbReference type="InterPro" id="IPR006076">
    <property type="entry name" value="FAD-dep_OxRdtase"/>
</dbReference>